<reference evidence="4 5" key="1">
    <citation type="submission" date="2020-08" db="EMBL/GenBank/DDBJ databases">
        <title>Genomic Encyclopedia of Type Strains, Phase IV (KMG-IV): sequencing the most valuable type-strain genomes for metagenomic binning, comparative biology and taxonomic classification.</title>
        <authorList>
            <person name="Goeker M."/>
        </authorList>
    </citation>
    <scope>NUCLEOTIDE SEQUENCE [LARGE SCALE GENOMIC DNA]</scope>
    <source>
        <strain evidence="4 5">DSM 7465</strain>
    </source>
</reference>
<sequence>MLFGHDDRIITKILIVEDEPLVAFDNEHLLAQAGYQVVDTVDSYAHAELVIRSADIDLVLADVRLRGRRTGVDVAQLARDRNVSVLFVTANCPTEARHLAVGCLVKPYAPKELLAAIEAIDAIMAGGSPARLPQALMLF</sequence>
<gene>
    <name evidence="4" type="ORF">HNQ99_002308</name>
</gene>
<dbReference type="EMBL" id="JACHOV010000008">
    <property type="protein sequence ID" value="MBB4641990.1"/>
    <property type="molecule type" value="Genomic_DNA"/>
</dbReference>
<protein>
    <submittedName>
        <fullName evidence="4">DNA-binding response OmpR family regulator</fullName>
    </submittedName>
</protein>
<dbReference type="GO" id="GO:0000160">
    <property type="term" value="P:phosphorelay signal transduction system"/>
    <property type="evidence" value="ECO:0007669"/>
    <property type="project" value="InterPro"/>
</dbReference>
<dbReference type="PANTHER" id="PTHR44591">
    <property type="entry name" value="STRESS RESPONSE REGULATOR PROTEIN 1"/>
    <property type="match status" value="1"/>
</dbReference>
<keyword evidence="5" id="KW-1185">Reference proteome</keyword>
<comment type="caution">
    <text evidence="4">The sequence shown here is derived from an EMBL/GenBank/DDBJ whole genome shotgun (WGS) entry which is preliminary data.</text>
</comment>
<organism evidence="4 5">
    <name type="scientific">Rhizorhapis suberifaciens</name>
    <name type="common">corky root of lettuce</name>
    <dbReference type="NCBI Taxonomy" id="13656"/>
    <lineage>
        <taxon>Bacteria</taxon>
        <taxon>Pseudomonadati</taxon>
        <taxon>Pseudomonadota</taxon>
        <taxon>Alphaproteobacteria</taxon>
        <taxon>Sphingomonadales</taxon>
        <taxon>Sphingomonadaceae</taxon>
        <taxon>Rhizorhapis</taxon>
    </lineage>
</organism>
<name>A0A840HWN4_9SPHN</name>
<dbReference type="InterPro" id="IPR001789">
    <property type="entry name" value="Sig_transdc_resp-reg_receiver"/>
</dbReference>
<evidence type="ECO:0000256" key="2">
    <source>
        <dbReference type="PROSITE-ProRule" id="PRU00169"/>
    </source>
</evidence>
<feature type="domain" description="Response regulatory" evidence="3">
    <location>
        <begin position="12"/>
        <end position="121"/>
    </location>
</feature>
<evidence type="ECO:0000313" key="5">
    <source>
        <dbReference type="Proteomes" id="UP000575068"/>
    </source>
</evidence>
<dbReference type="SMART" id="SM00448">
    <property type="entry name" value="REC"/>
    <property type="match status" value="1"/>
</dbReference>
<dbReference type="PANTHER" id="PTHR44591:SF3">
    <property type="entry name" value="RESPONSE REGULATORY DOMAIN-CONTAINING PROTEIN"/>
    <property type="match status" value="1"/>
</dbReference>
<feature type="modified residue" description="4-aspartylphosphate" evidence="2">
    <location>
        <position position="62"/>
    </location>
</feature>
<dbReference type="RefSeq" id="WP_184475766.1">
    <property type="nucleotide sequence ID" value="NZ_JACHOV010000008.1"/>
</dbReference>
<proteinExistence type="predicted"/>
<dbReference type="SUPFAM" id="SSF52172">
    <property type="entry name" value="CheY-like"/>
    <property type="match status" value="1"/>
</dbReference>
<dbReference type="InterPro" id="IPR011006">
    <property type="entry name" value="CheY-like_superfamily"/>
</dbReference>
<dbReference type="Gene3D" id="3.40.50.2300">
    <property type="match status" value="1"/>
</dbReference>
<dbReference type="PROSITE" id="PS50110">
    <property type="entry name" value="RESPONSE_REGULATORY"/>
    <property type="match status" value="1"/>
</dbReference>
<keyword evidence="1 2" id="KW-0597">Phosphoprotein</keyword>
<evidence type="ECO:0000313" key="4">
    <source>
        <dbReference type="EMBL" id="MBB4641990.1"/>
    </source>
</evidence>
<dbReference type="GO" id="GO:0003677">
    <property type="term" value="F:DNA binding"/>
    <property type="evidence" value="ECO:0007669"/>
    <property type="project" value="UniProtKB-KW"/>
</dbReference>
<keyword evidence="4" id="KW-0238">DNA-binding</keyword>
<dbReference type="Pfam" id="PF00072">
    <property type="entry name" value="Response_reg"/>
    <property type="match status" value="1"/>
</dbReference>
<evidence type="ECO:0000259" key="3">
    <source>
        <dbReference type="PROSITE" id="PS50110"/>
    </source>
</evidence>
<accession>A0A840HWN4</accession>
<dbReference type="InterPro" id="IPR050595">
    <property type="entry name" value="Bact_response_regulator"/>
</dbReference>
<evidence type="ECO:0000256" key="1">
    <source>
        <dbReference type="ARBA" id="ARBA00022553"/>
    </source>
</evidence>
<dbReference type="AlphaFoldDB" id="A0A840HWN4"/>
<dbReference type="Proteomes" id="UP000575068">
    <property type="component" value="Unassembled WGS sequence"/>
</dbReference>